<protein>
    <recommendedName>
        <fullName evidence="3">HTH tetR-type domain-containing protein</fullName>
    </recommendedName>
</protein>
<proteinExistence type="predicted"/>
<dbReference type="EMBL" id="BMIW01000052">
    <property type="protein sequence ID" value="GGG18375.1"/>
    <property type="molecule type" value="Genomic_DNA"/>
</dbReference>
<gene>
    <name evidence="4" type="ORF">GCM10010913_45660</name>
</gene>
<dbReference type="SUPFAM" id="SSF46689">
    <property type="entry name" value="Homeodomain-like"/>
    <property type="match status" value="1"/>
</dbReference>
<dbReference type="InterPro" id="IPR009057">
    <property type="entry name" value="Homeodomain-like_sf"/>
</dbReference>
<evidence type="ECO:0000256" key="2">
    <source>
        <dbReference type="PROSITE-ProRule" id="PRU00335"/>
    </source>
</evidence>
<evidence type="ECO:0000259" key="3">
    <source>
        <dbReference type="PROSITE" id="PS50977"/>
    </source>
</evidence>
<dbReference type="InterPro" id="IPR050624">
    <property type="entry name" value="HTH-type_Tx_Regulator"/>
</dbReference>
<feature type="DNA-binding region" description="H-T-H motif" evidence="2">
    <location>
        <begin position="37"/>
        <end position="56"/>
    </location>
</feature>
<comment type="caution">
    <text evidence="4">The sequence shown here is derived from an EMBL/GenBank/DDBJ whole genome shotgun (WGS) entry which is preliminary data.</text>
</comment>
<dbReference type="PROSITE" id="PS50977">
    <property type="entry name" value="HTH_TETR_2"/>
    <property type="match status" value="1"/>
</dbReference>
<dbReference type="Pfam" id="PF00440">
    <property type="entry name" value="TetR_N"/>
    <property type="match status" value="1"/>
</dbReference>
<keyword evidence="5" id="KW-1185">Reference proteome</keyword>
<dbReference type="InterPro" id="IPR001647">
    <property type="entry name" value="HTH_TetR"/>
</dbReference>
<keyword evidence="1 2" id="KW-0238">DNA-binding</keyword>
<name>A0ABQ1W733_9BACL</name>
<dbReference type="PANTHER" id="PTHR43479">
    <property type="entry name" value="ACREF/ENVCD OPERON REPRESSOR-RELATED"/>
    <property type="match status" value="1"/>
</dbReference>
<evidence type="ECO:0000313" key="4">
    <source>
        <dbReference type="EMBL" id="GGG18375.1"/>
    </source>
</evidence>
<dbReference type="Proteomes" id="UP000608420">
    <property type="component" value="Unassembled WGS sequence"/>
</dbReference>
<accession>A0ABQ1W733</accession>
<dbReference type="PANTHER" id="PTHR43479:SF11">
    <property type="entry name" value="ACREF_ENVCD OPERON REPRESSOR-RELATED"/>
    <property type="match status" value="1"/>
</dbReference>
<organism evidence="4 5">
    <name type="scientific">Paenibacillus aceti</name>
    <dbReference type="NCBI Taxonomy" id="1820010"/>
    <lineage>
        <taxon>Bacteria</taxon>
        <taxon>Bacillati</taxon>
        <taxon>Bacillota</taxon>
        <taxon>Bacilli</taxon>
        <taxon>Bacillales</taxon>
        <taxon>Paenibacillaceae</taxon>
        <taxon>Paenibacillus</taxon>
    </lineage>
</organism>
<sequence length="211" mass="24532">MTNTDISLREIKKARAKIALYEASLSLMADKMFHEVMVEDICRKAELSRVTFFKFFPKKEDVLIYFMQIWLTERIIEIKNEHKRGFDAIRHLLYKIGEQSQEITGIMPSLISFLAQMKMHPCLQELSRAEVFLLFPDEEEIGGKEPNLLELFKRSMLEAEEAGQLKRGISIDDAVKIMLTIFYGAFLTAHQYASTDISGFYEIHLQLLENQ</sequence>
<dbReference type="RefSeq" id="WP_120461940.1">
    <property type="nucleotide sequence ID" value="NZ_KZ987724.1"/>
</dbReference>
<dbReference type="Gene3D" id="1.10.357.10">
    <property type="entry name" value="Tetracycline Repressor, domain 2"/>
    <property type="match status" value="1"/>
</dbReference>
<feature type="domain" description="HTH tetR-type" evidence="3">
    <location>
        <begin position="14"/>
        <end position="74"/>
    </location>
</feature>
<reference evidence="5" key="1">
    <citation type="journal article" date="2019" name="Int. J. Syst. Evol. Microbiol.">
        <title>The Global Catalogue of Microorganisms (GCM) 10K type strain sequencing project: providing services to taxonomists for standard genome sequencing and annotation.</title>
        <authorList>
            <consortium name="The Broad Institute Genomics Platform"/>
            <consortium name="The Broad Institute Genome Sequencing Center for Infectious Disease"/>
            <person name="Wu L."/>
            <person name="Ma J."/>
        </authorList>
    </citation>
    <scope>NUCLEOTIDE SEQUENCE [LARGE SCALE GENOMIC DNA]</scope>
    <source>
        <strain evidence="5">CGMCC 1.15420</strain>
    </source>
</reference>
<evidence type="ECO:0000313" key="5">
    <source>
        <dbReference type="Proteomes" id="UP000608420"/>
    </source>
</evidence>
<evidence type="ECO:0000256" key="1">
    <source>
        <dbReference type="ARBA" id="ARBA00023125"/>
    </source>
</evidence>